<feature type="compositionally biased region" description="Basic and acidic residues" evidence="1">
    <location>
        <begin position="1"/>
        <end position="13"/>
    </location>
</feature>
<accession>Q1ZRI7</accession>
<organism evidence="2 3">
    <name type="scientific">Photobacterium angustum (strain S14 / CCUG 15956)</name>
    <name type="common">Vibrio sp. (strain S14 / CCUG 15956)</name>
    <dbReference type="NCBI Taxonomy" id="314292"/>
    <lineage>
        <taxon>Bacteria</taxon>
        <taxon>Pseudomonadati</taxon>
        <taxon>Pseudomonadota</taxon>
        <taxon>Gammaproteobacteria</taxon>
        <taxon>Vibrionales</taxon>
        <taxon>Vibrionaceae</taxon>
        <taxon>Photobacterium</taxon>
    </lineage>
</organism>
<evidence type="ECO:0000313" key="3">
    <source>
        <dbReference type="Proteomes" id="UP000001603"/>
    </source>
</evidence>
<protein>
    <submittedName>
        <fullName evidence="2">Uncharacterized protein</fullName>
    </submittedName>
</protein>
<gene>
    <name evidence="2" type="ORF">VAS14_06453</name>
</gene>
<dbReference type="EMBL" id="AAOJ01000002">
    <property type="protein sequence ID" value="EAS65340.1"/>
    <property type="molecule type" value="Genomic_DNA"/>
</dbReference>
<proteinExistence type="predicted"/>
<dbReference type="AlphaFoldDB" id="Q1ZRI7"/>
<evidence type="ECO:0000256" key="1">
    <source>
        <dbReference type="SAM" id="MobiDB-lite"/>
    </source>
</evidence>
<evidence type="ECO:0000313" key="2">
    <source>
        <dbReference type="EMBL" id="EAS65340.1"/>
    </source>
</evidence>
<sequence>MFRGKTSDRKKPAAEATGLNDGGGGRIRTFEGSAGRFTICSLWPLGNPTTGYCLLFGFRQKRHQCRQLFKLDGGGGRIRTFEGSAGRFTICSLWPLGNPTTGYCLLFGVRQKRRQWRQLFKLDGGGGRIRTFEGSAGRFTICSLWPLGNPTTGYCFLFGFRQKRRQ</sequence>
<name>Q1ZRI7_PHOAS</name>
<dbReference type="Proteomes" id="UP000001603">
    <property type="component" value="Unassembled WGS sequence"/>
</dbReference>
<reference evidence="2 3" key="1">
    <citation type="journal article" date="2009" name="Proc. Natl. Acad. Sci. U.S.A.">
        <title>The genomic basis of trophic strategy in marine bacteria.</title>
        <authorList>
            <person name="Lauro F.M."/>
            <person name="McDougald D."/>
            <person name="Thomas T."/>
            <person name="Williams T.J."/>
            <person name="Egan S."/>
            <person name="Rice S."/>
            <person name="DeMaere M.Z."/>
            <person name="Ting L."/>
            <person name="Ertan H."/>
            <person name="Johnson J."/>
            <person name="Ferriera S."/>
            <person name="Lapidus A."/>
            <person name="Anderson I."/>
            <person name="Kyrpides N."/>
            <person name="Munk A.C."/>
            <person name="Detter C."/>
            <person name="Han C.S."/>
            <person name="Brown M.V."/>
            <person name="Robb F.T."/>
            <person name="Kjelleberg S."/>
            <person name="Cavicchioli R."/>
        </authorList>
    </citation>
    <scope>NUCLEOTIDE SEQUENCE [LARGE SCALE GENOMIC DNA]</scope>
    <source>
        <strain evidence="2 3">S14</strain>
    </source>
</reference>
<dbReference type="HOGENOM" id="CLU_1601137_0_0_6"/>
<feature type="region of interest" description="Disordered" evidence="1">
    <location>
        <begin position="1"/>
        <end position="22"/>
    </location>
</feature>
<comment type="caution">
    <text evidence="2">The sequence shown here is derived from an EMBL/GenBank/DDBJ whole genome shotgun (WGS) entry which is preliminary data.</text>
</comment>